<dbReference type="PROSITE" id="PS00194">
    <property type="entry name" value="THIOREDOXIN_1"/>
    <property type="match status" value="1"/>
</dbReference>
<sequence length="186" mass="20748">MSRKLFLLTVAFTFAFTSGKAQNPEVGEKAPEIVMSSPEGSEIALSSLSGKMVLIDFWASWCGPCRKESPFLVEAFESFKDASFGEANGFTIYSVSLDVKKEAWMNAIQKDGMTWKYHVSDLKGWKNQAAQQYGVRGIPANILINGDGIVVAKNLRGRELKDKLEKLEKGSFSPFWSGWFSRKSEK</sequence>
<protein>
    <submittedName>
        <fullName evidence="6">TlpA family protein disulfide reductase</fullName>
    </submittedName>
</protein>
<dbReference type="InterPro" id="IPR050553">
    <property type="entry name" value="Thioredoxin_ResA/DsbE_sf"/>
</dbReference>
<evidence type="ECO:0000256" key="4">
    <source>
        <dbReference type="ARBA" id="ARBA00023284"/>
    </source>
</evidence>
<evidence type="ECO:0000256" key="2">
    <source>
        <dbReference type="ARBA" id="ARBA00022748"/>
    </source>
</evidence>
<dbReference type="InterPro" id="IPR017937">
    <property type="entry name" value="Thioredoxin_CS"/>
</dbReference>
<dbReference type="OrthoDB" id="9794348at2"/>
<keyword evidence="7" id="KW-1185">Reference proteome</keyword>
<reference evidence="6 7" key="1">
    <citation type="submission" date="2018-05" db="EMBL/GenBank/DDBJ databases">
        <title>Marinilabilia rubrum sp. nov., isolated from saltern sediment.</title>
        <authorList>
            <person name="Zhang R."/>
        </authorList>
    </citation>
    <scope>NUCLEOTIDE SEQUENCE [LARGE SCALE GENOMIC DNA]</scope>
    <source>
        <strain evidence="6 7">WTE16</strain>
    </source>
</reference>
<dbReference type="InterPro" id="IPR013766">
    <property type="entry name" value="Thioredoxin_domain"/>
</dbReference>
<keyword evidence="3" id="KW-1015">Disulfide bond</keyword>
<dbReference type="Pfam" id="PF08534">
    <property type="entry name" value="Redoxin"/>
    <property type="match status" value="1"/>
</dbReference>
<dbReference type="CDD" id="cd02966">
    <property type="entry name" value="TlpA_like_family"/>
    <property type="match status" value="1"/>
</dbReference>
<gene>
    <name evidence="6" type="ORF">DDZ16_07195</name>
</gene>
<dbReference type="PANTHER" id="PTHR42852">
    <property type="entry name" value="THIOL:DISULFIDE INTERCHANGE PROTEIN DSBE"/>
    <property type="match status" value="1"/>
</dbReference>
<dbReference type="Proteomes" id="UP000244956">
    <property type="component" value="Unassembled WGS sequence"/>
</dbReference>
<evidence type="ECO:0000313" key="7">
    <source>
        <dbReference type="Proteomes" id="UP000244956"/>
    </source>
</evidence>
<comment type="subcellular location">
    <subcellularLocation>
        <location evidence="1">Cell envelope</location>
    </subcellularLocation>
</comment>
<keyword evidence="2" id="KW-0201">Cytochrome c-type biogenesis</keyword>
<dbReference type="PANTHER" id="PTHR42852:SF6">
    <property type="entry name" value="THIOL:DISULFIDE INTERCHANGE PROTEIN DSBE"/>
    <property type="match status" value="1"/>
</dbReference>
<comment type="caution">
    <text evidence="6">The sequence shown here is derived from an EMBL/GenBank/DDBJ whole genome shotgun (WGS) entry which is preliminary data.</text>
</comment>
<dbReference type="Gene3D" id="3.40.30.10">
    <property type="entry name" value="Glutaredoxin"/>
    <property type="match status" value="1"/>
</dbReference>
<evidence type="ECO:0000256" key="1">
    <source>
        <dbReference type="ARBA" id="ARBA00004196"/>
    </source>
</evidence>
<feature type="domain" description="Thioredoxin" evidence="5">
    <location>
        <begin position="24"/>
        <end position="173"/>
    </location>
</feature>
<dbReference type="AlphaFoldDB" id="A0A2U2BB17"/>
<dbReference type="RefSeq" id="WP_109263856.1">
    <property type="nucleotide sequence ID" value="NZ_QEWP01000004.1"/>
</dbReference>
<dbReference type="EMBL" id="QEWP01000004">
    <property type="protein sequence ID" value="PWE00233.1"/>
    <property type="molecule type" value="Genomic_DNA"/>
</dbReference>
<proteinExistence type="predicted"/>
<name>A0A2U2BB17_9BACT</name>
<dbReference type="GO" id="GO:0030313">
    <property type="term" value="C:cell envelope"/>
    <property type="evidence" value="ECO:0007669"/>
    <property type="project" value="UniProtKB-SubCell"/>
</dbReference>
<dbReference type="PROSITE" id="PS51352">
    <property type="entry name" value="THIOREDOXIN_2"/>
    <property type="match status" value="1"/>
</dbReference>
<dbReference type="SUPFAM" id="SSF52833">
    <property type="entry name" value="Thioredoxin-like"/>
    <property type="match status" value="1"/>
</dbReference>
<evidence type="ECO:0000259" key="5">
    <source>
        <dbReference type="PROSITE" id="PS51352"/>
    </source>
</evidence>
<dbReference type="InterPro" id="IPR013740">
    <property type="entry name" value="Redoxin"/>
</dbReference>
<keyword evidence="4" id="KW-0676">Redox-active center</keyword>
<organism evidence="6 7">
    <name type="scientific">Marinilabilia rubra</name>
    <dbReference type="NCBI Taxonomy" id="2162893"/>
    <lineage>
        <taxon>Bacteria</taxon>
        <taxon>Pseudomonadati</taxon>
        <taxon>Bacteroidota</taxon>
        <taxon>Bacteroidia</taxon>
        <taxon>Marinilabiliales</taxon>
        <taxon>Marinilabiliaceae</taxon>
        <taxon>Marinilabilia</taxon>
    </lineage>
</organism>
<accession>A0A2U2BB17</accession>
<evidence type="ECO:0000256" key="3">
    <source>
        <dbReference type="ARBA" id="ARBA00023157"/>
    </source>
</evidence>
<dbReference type="GO" id="GO:0017004">
    <property type="term" value="P:cytochrome complex assembly"/>
    <property type="evidence" value="ECO:0007669"/>
    <property type="project" value="UniProtKB-KW"/>
</dbReference>
<evidence type="ECO:0000313" key="6">
    <source>
        <dbReference type="EMBL" id="PWE00233.1"/>
    </source>
</evidence>
<dbReference type="InterPro" id="IPR036249">
    <property type="entry name" value="Thioredoxin-like_sf"/>
</dbReference>